<protein>
    <submittedName>
        <fullName evidence="1">Uncharacterized protein</fullName>
    </submittedName>
</protein>
<evidence type="ECO:0000313" key="1">
    <source>
        <dbReference type="EMBL" id="KAF8784266.1"/>
    </source>
</evidence>
<dbReference type="AlphaFoldDB" id="A0A8T0EZH5"/>
<keyword evidence="2" id="KW-1185">Reference proteome</keyword>
<dbReference type="Proteomes" id="UP000807504">
    <property type="component" value="Unassembled WGS sequence"/>
</dbReference>
<comment type="caution">
    <text evidence="1">The sequence shown here is derived from an EMBL/GenBank/DDBJ whole genome shotgun (WGS) entry which is preliminary data.</text>
</comment>
<evidence type="ECO:0000313" key="2">
    <source>
        <dbReference type="Proteomes" id="UP000807504"/>
    </source>
</evidence>
<accession>A0A8T0EZH5</accession>
<proteinExistence type="predicted"/>
<reference evidence="1" key="1">
    <citation type="journal article" date="2020" name="bioRxiv">
        <title>Chromosome-level reference genome of the European wasp spider Argiope bruennichi: a resource for studies on range expansion and evolutionary adaptation.</title>
        <authorList>
            <person name="Sheffer M.M."/>
            <person name="Hoppe A."/>
            <person name="Krehenwinkel H."/>
            <person name="Uhl G."/>
            <person name="Kuss A.W."/>
            <person name="Jensen L."/>
            <person name="Jensen C."/>
            <person name="Gillespie R.G."/>
            <person name="Hoff K.J."/>
            <person name="Prost S."/>
        </authorList>
    </citation>
    <scope>NUCLEOTIDE SEQUENCE</scope>
</reference>
<organism evidence="1 2">
    <name type="scientific">Argiope bruennichi</name>
    <name type="common">Wasp spider</name>
    <name type="synonym">Aranea bruennichi</name>
    <dbReference type="NCBI Taxonomy" id="94029"/>
    <lineage>
        <taxon>Eukaryota</taxon>
        <taxon>Metazoa</taxon>
        <taxon>Ecdysozoa</taxon>
        <taxon>Arthropoda</taxon>
        <taxon>Chelicerata</taxon>
        <taxon>Arachnida</taxon>
        <taxon>Araneae</taxon>
        <taxon>Araneomorphae</taxon>
        <taxon>Entelegynae</taxon>
        <taxon>Araneoidea</taxon>
        <taxon>Araneidae</taxon>
        <taxon>Argiope</taxon>
    </lineage>
</organism>
<reference evidence="1" key="2">
    <citation type="submission" date="2020-06" db="EMBL/GenBank/DDBJ databases">
        <authorList>
            <person name="Sheffer M."/>
        </authorList>
    </citation>
    <scope>NUCLEOTIDE SEQUENCE</scope>
</reference>
<gene>
    <name evidence="1" type="ORF">HNY73_009970</name>
</gene>
<sequence length="130" mass="14688">MVLCLESSAGHGEGIGAAELRLVRIVQENEFQKEVNDFQKNESSEVSLLQENKEKRINEAPLGIERSLKRSVLKEMEKQDATNIQNLVDNLSIIPQHKKSKMLEEPNCSSDTANMFDIAEGIPKVHFHED</sequence>
<name>A0A8T0EZH5_ARGBR</name>
<dbReference type="EMBL" id="JABXBU010000030">
    <property type="protein sequence ID" value="KAF8784266.1"/>
    <property type="molecule type" value="Genomic_DNA"/>
</dbReference>